<organism evidence="1 2">
    <name type="scientific">Dactylosporangium fulvum</name>
    <dbReference type="NCBI Taxonomy" id="53359"/>
    <lineage>
        <taxon>Bacteria</taxon>
        <taxon>Bacillati</taxon>
        <taxon>Actinomycetota</taxon>
        <taxon>Actinomycetes</taxon>
        <taxon>Micromonosporales</taxon>
        <taxon>Micromonosporaceae</taxon>
        <taxon>Dactylosporangium</taxon>
    </lineage>
</organism>
<reference evidence="1" key="2">
    <citation type="submission" date="2022-09" db="EMBL/GenBank/DDBJ databases">
        <title>Biosynthetic gene clusters of Dactylosporangioum fulvum.</title>
        <authorList>
            <person name="Caradec T."/>
        </authorList>
    </citation>
    <scope>NUCLEOTIDE SEQUENCE</scope>
    <source>
        <strain evidence="1">NRRL B-16292</strain>
    </source>
</reference>
<protein>
    <recommendedName>
        <fullName evidence="3">VOC domain-containing protein</fullName>
    </recommendedName>
</protein>
<dbReference type="EMBL" id="CP073720">
    <property type="protein sequence ID" value="UWP82189.1"/>
    <property type="molecule type" value="Genomic_DNA"/>
</dbReference>
<dbReference type="InterPro" id="IPR029068">
    <property type="entry name" value="Glyas_Bleomycin-R_OHBP_Dase"/>
</dbReference>
<dbReference type="SUPFAM" id="SSF54593">
    <property type="entry name" value="Glyoxalase/Bleomycin resistance protein/Dihydroxybiphenyl dioxygenase"/>
    <property type="match status" value="1"/>
</dbReference>
<evidence type="ECO:0000313" key="2">
    <source>
        <dbReference type="Proteomes" id="UP001059617"/>
    </source>
</evidence>
<accession>A0ABY5VYS4</accession>
<sequence length="154" mass="17130">MADLPAAGPAPVVARRSLDVTPVQVNHTIVNVRDRKRSARRLAELLGVAEPVPYGPFLVIELANNCSLDFIQEDGIIHPQHYAFLVSEAKFDEIFPRIQAHRVPYWEDADGHNLEIITVPARRLRSGFAWRRSGVMPPAARADPHMPADPCVPT</sequence>
<name>A0ABY5VYS4_9ACTN</name>
<dbReference type="RefSeq" id="WP_259859960.1">
    <property type="nucleotide sequence ID" value="NZ_BAAAST010000091.1"/>
</dbReference>
<evidence type="ECO:0008006" key="3">
    <source>
        <dbReference type="Google" id="ProtNLM"/>
    </source>
</evidence>
<evidence type="ECO:0000313" key="1">
    <source>
        <dbReference type="EMBL" id="UWP82189.1"/>
    </source>
</evidence>
<reference evidence="1" key="1">
    <citation type="submission" date="2021-04" db="EMBL/GenBank/DDBJ databases">
        <authorList>
            <person name="Hartkoorn R.C."/>
            <person name="Beaudoing E."/>
            <person name="Hot D."/>
        </authorList>
    </citation>
    <scope>NUCLEOTIDE SEQUENCE</scope>
    <source>
        <strain evidence="1">NRRL B-16292</strain>
    </source>
</reference>
<proteinExistence type="predicted"/>
<dbReference type="Gene3D" id="3.10.180.10">
    <property type="entry name" value="2,3-Dihydroxybiphenyl 1,2-Dioxygenase, domain 1"/>
    <property type="match status" value="1"/>
</dbReference>
<gene>
    <name evidence="1" type="ORF">Dfulv_45185</name>
</gene>
<keyword evidence="2" id="KW-1185">Reference proteome</keyword>
<dbReference type="Proteomes" id="UP001059617">
    <property type="component" value="Chromosome"/>
</dbReference>